<dbReference type="EMBL" id="KZ679267">
    <property type="protein sequence ID" value="PTB37504.1"/>
    <property type="molecule type" value="Genomic_DNA"/>
</dbReference>
<protein>
    <submittedName>
        <fullName evidence="2">Uncharacterized protein</fullName>
    </submittedName>
</protein>
<evidence type="ECO:0000256" key="1">
    <source>
        <dbReference type="SAM" id="MobiDB-lite"/>
    </source>
</evidence>
<organism evidence="2 3">
    <name type="scientific">Trichoderma asperellum (strain ATCC 204424 / CBS 433.97 / NBRC 101777)</name>
    <dbReference type="NCBI Taxonomy" id="1042311"/>
    <lineage>
        <taxon>Eukaryota</taxon>
        <taxon>Fungi</taxon>
        <taxon>Dikarya</taxon>
        <taxon>Ascomycota</taxon>
        <taxon>Pezizomycotina</taxon>
        <taxon>Sordariomycetes</taxon>
        <taxon>Hypocreomycetidae</taxon>
        <taxon>Hypocreales</taxon>
        <taxon>Hypocreaceae</taxon>
        <taxon>Trichoderma</taxon>
    </lineage>
</organism>
<dbReference type="AlphaFoldDB" id="A0A2T3YYA0"/>
<feature type="compositionally biased region" description="Basic and acidic residues" evidence="1">
    <location>
        <begin position="122"/>
        <end position="133"/>
    </location>
</feature>
<evidence type="ECO:0000313" key="3">
    <source>
        <dbReference type="Proteomes" id="UP000240493"/>
    </source>
</evidence>
<feature type="region of interest" description="Disordered" evidence="1">
    <location>
        <begin position="104"/>
        <end position="184"/>
    </location>
</feature>
<keyword evidence="3" id="KW-1185">Reference proteome</keyword>
<reference evidence="2 3" key="1">
    <citation type="submission" date="2016-07" db="EMBL/GenBank/DDBJ databases">
        <title>Multiple horizontal gene transfer events from other fungi enriched the ability of initially mycotrophic Trichoderma (Ascomycota) to feed on dead plant biomass.</title>
        <authorList>
            <consortium name="DOE Joint Genome Institute"/>
            <person name="Aerts A."/>
            <person name="Atanasova L."/>
            <person name="Chenthamara K."/>
            <person name="Zhang J."/>
            <person name="Grujic M."/>
            <person name="Henrissat B."/>
            <person name="Kuo A."/>
            <person name="Salamov A."/>
            <person name="Lipzen A."/>
            <person name="Labutti K."/>
            <person name="Barry K."/>
            <person name="Miao Y."/>
            <person name="Rahimi M.J."/>
            <person name="Shen Q."/>
            <person name="Grigoriev I.V."/>
            <person name="Kubicek C.P."/>
            <person name="Druzhinina I.S."/>
        </authorList>
    </citation>
    <scope>NUCLEOTIDE SEQUENCE [LARGE SCALE GENOMIC DNA]</scope>
    <source>
        <strain evidence="2 3">CBS 433.97</strain>
    </source>
</reference>
<sequence length="220" mass="23903">MAAVSLCLNPSKSLYPSDETLEQLLRIATCPYELSAYMRCKEARADANSPPVTARQEPDKQQRAEHLGLMPMPPSIWRRMPLSQSLCCQYGAYKWTGALSQSHSARRQVSQSTQQSNGLGQREGRNRSADQVRPEAGSAQGTSKGSLADSIQVPDVARRPLTPGSASRASGKHSTWPQAGLFSGSDLPLLGAETSVVRGHHHRAEMYATYAAAPETPEDR</sequence>
<accession>A0A2T3YYA0</accession>
<dbReference type="Proteomes" id="UP000240493">
    <property type="component" value="Unassembled WGS sequence"/>
</dbReference>
<proteinExistence type="predicted"/>
<evidence type="ECO:0000313" key="2">
    <source>
        <dbReference type="EMBL" id="PTB37504.1"/>
    </source>
</evidence>
<feature type="compositionally biased region" description="Polar residues" evidence="1">
    <location>
        <begin position="104"/>
        <end position="119"/>
    </location>
</feature>
<feature type="compositionally biased region" description="Polar residues" evidence="1">
    <location>
        <begin position="164"/>
        <end position="177"/>
    </location>
</feature>
<name>A0A2T3YYA0_TRIA4</name>
<gene>
    <name evidence="2" type="ORF">M441DRAFT_447490</name>
</gene>